<keyword evidence="4" id="KW-1185">Reference proteome</keyword>
<feature type="transmembrane region" description="Helical" evidence="2">
    <location>
        <begin position="43"/>
        <end position="65"/>
    </location>
</feature>
<organism evidence="3 4">
    <name type="scientific">Micromonospora sicca</name>
    <dbReference type="NCBI Taxonomy" id="2202420"/>
    <lineage>
        <taxon>Bacteria</taxon>
        <taxon>Bacillati</taxon>
        <taxon>Actinomycetota</taxon>
        <taxon>Actinomycetes</taxon>
        <taxon>Micromonosporales</taxon>
        <taxon>Micromonosporaceae</taxon>
        <taxon>Micromonospora</taxon>
    </lineage>
</organism>
<gene>
    <name evidence="3" type="ORF">U2F25_03240</name>
</gene>
<dbReference type="EMBL" id="JAXOTQ010000003">
    <property type="protein sequence ID" value="MDZ5488486.1"/>
    <property type="molecule type" value="Genomic_DNA"/>
</dbReference>
<feature type="compositionally biased region" description="Low complexity" evidence="1">
    <location>
        <begin position="99"/>
        <end position="109"/>
    </location>
</feature>
<evidence type="ECO:0000256" key="2">
    <source>
        <dbReference type="SAM" id="Phobius"/>
    </source>
</evidence>
<feature type="region of interest" description="Disordered" evidence="1">
    <location>
        <begin position="367"/>
        <end position="399"/>
    </location>
</feature>
<keyword evidence="2" id="KW-0472">Membrane</keyword>
<keyword evidence="2" id="KW-1133">Transmembrane helix</keyword>
<sequence length="399" mass="42255">MSEFDEMLVSGEFAAYREAVVSAVHPAGPGAVRETVRRRRRRAVVATATAVVLAVAVPVAAHAALDRQHDPRPGPAQTAEPTPSATTASPTSPAPSPTPSTASSTPAAPDGRITRAQLLAARLDLPAWLPNPVCEAGPTRLSATYRTEGDVLLEGLDHGDVDGDGRDETLALLRCLVGQHGPSQVVAFDRDERGRIVTLGQVTRSARPNPEWLLAVEVTGGGTIRVEMADLAPGGGWSLDWSQRQWRGYRWTGERFTQVDGPTSFGPNPHLADLSVTATDLAWGPKNADGTRTGTITVTVRNLSQAPANLVEVHLRMQVGTTADGGDWSACQGGPPPKGPITCRFGPLGPGATRIFQFGLRNSNTSSGTGIAEVTPIGTDADPLLDPSRENNEDRYHYR</sequence>
<dbReference type="Gene3D" id="2.60.40.10">
    <property type="entry name" value="Immunoglobulins"/>
    <property type="match status" value="1"/>
</dbReference>
<evidence type="ECO:0000256" key="1">
    <source>
        <dbReference type="SAM" id="MobiDB-lite"/>
    </source>
</evidence>
<feature type="region of interest" description="Disordered" evidence="1">
    <location>
        <begin position="66"/>
        <end position="109"/>
    </location>
</feature>
<name>A0ABU5J7C6_9ACTN</name>
<evidence type="ECO:0008006" key="5">
    <source>
        <dbReference type="Google" id="ProtNLM"/>
    </source>
</evidence>
<keyword evidence="2" id="KW-0812">Transmembrane</keyword>
<feature type="compositionally biased region" description="Basic and acidic residues" evidence="1">
    <location>
        <begin position="387"/>
        <end position="399"/>
    </location>
</feature>
<dbReference type="RefSeq" id="WP_322439056.1">
    <property type="nucleotide sequence ID" value="NZ_JAXOTQ010000003.1"/>
</dbReference>
<reference evidence="3 4" key="1">
    <citation type="submission" date="2023-12" db="EMBL/GenBank/DDBJ databases">
        <title>Micromonospora sp. nov., isolated from Atacama Desert.</title>
        <authorList>
            <person name="Carro L."/>
            <person name="Golinska P."/>
            <person name="Klenk H.-P."/>
            <person name="Goodfellow M."/>
        </authorList>
    </citation>
    <scope>NUCLEOTIDE SEQUENCE [LARGE SCALE GENOMIC DNA]</scope>
    <source>
        <strain evidence="3 4">4G53</strain>
    </source>
</reference>
<accession>A0ABU5J7C6</accession>
<comment type="caution">
    <text evidence="3">The sequence shown here is derived from an EMBL/GenBank/DDBJ whole genome shotgun (WGS) entry which is preliminary data.</text>
</comment>
<dbReference type="InterPro" id="IPR013783">
    <property type="entry name" value="Ig-like_fold"/>
</dbReference>
<evidence type="ECO:0000313" key="4">
    <source>
        <dbReference type="Proteomes" id="UP001290101"/>
    </source>
</evidence>
<dbReference type="Proteomes" id="UP001290101">
    <property type="component" value="Unassembled WGS sequence"/>
</dbReference>
<feature type="compositionally biased region" description="Low complexity" evidence="1">
    <location>
        <begin position="75"/>
        <end position="91"/>
    </location>
</feature>
<evidence type="ECO:0000313" key="3">
    <source>
        <dbReference type="EMBL" id="MDZ5488486.1"/>
    </source>
</evidence>
<proteinExistence type="predicted"/>
<protein>
    <recommendedName>
        <fullName evidence="5">CARDB domain-containing protein</fullName>
    </recommendedName>
</protein>